<feature type="domain" description="Glycosyl hydrolase family 32 N-terminal" evidence="7">
    <location>
        <begin position="41"/>
        <end position="345"/>
    </location>
</feature>
<dbReference type="RefSeq" id="XP_023930859.1">
    <property type="nucleotide sequence ID" value="XM_024075091.1"/>
</dbReference>
<proteinExistence type="inferred from homology"/>
<dbReference type="GO" id="GO:0005737">
    <property type="term" value="C:cytoplasm"/>
    <property type="evidence" value="ECO:0007669"/>
    <property type="project" value="TreeGrafter"/>
</dbReference>
<dbReference type="Gene3D" id="2.115.10.20">
    <property type="entry name" value="Glycosyl hydrolase domain, family 43"/>
    <property type="match status" value="1"/>
</dbReference>
<feature type="signal peptide" evidence="6">
    <location>
        <begin position="1"/>
        <end position="19"/>
    </location>
</feature>
<dbReference type="RefSeq" id="XP_023930858.1">
    <property type="nucleotide sequence ID" value="XM_024075090.1"/>
</dbReference>
<dbReference type="Gene3D" id="2.60.120.560">
    <property type="entry name" value="Exo-inulinase, domain 1"/>
    <property type="match status" value="1"/>
</dbReference>
<dbReference type="SUPFAM" id="SSF49899">
    <property type="entry name" value="Concanavalin A-like lectins/glucanases"/>
    <property type="match status" value="1"/>
</dbReference>
<feature type="transmembrane region" description="Helical" evidence="5">
    <location>
        <begin position="575"/>
        <end position="595"/>
    </location>
</feature>
<dbReference type="SUPFAM" id="SSF75005">
    <property type="entry name" value="Arabinanase/levansucrase/invertase"/>
    <property type="match status" value="1"/>
</dbReference>
<dbReference type="KEGG" id="lak:106157547"/>
<evidence type="ECO:0000313" key="11">
    <source>
        <dbReference type="RefSeq" id="XP_023930859.1"/>
    </source>
</evidence>
<dbReference type="STRING" id="7574.A0A2R2MKY3"/>
<keyword evidence="5" id="KW-0472">Membrane</keyword>
<keyword evidence="9" id="KW-1185">Reference proteome</keyword>
<dbReference type="AlphaFoldDB" id="A0A2R2MKY3"/>
<evidence type="ECO:0000313" key="12">
    <source>
        <dbReference type="RefSeq" id="XP_023930860.1"/>
    </source>
</evidence>
<dbReference type="PANTHER" id="PTHR42800">
    <property type="entry name" value="EXOINULINASE INUD (AFU_ORTHOLOGUE AFUA_5G00480)"/>
    <property type="match status" value="1"/>
</dbReference>
<evidence type="ECO:0000256" key="4">
    <source>
        <dbReference type="RuleBase" id="RU362110"/>
    </source>
</evidence>
<dbReference type="GO" id="GO:0004575">
    <property type="term" value="F:sucrose alpha-glucosidase activity"/>
    <property type="evidence" value="ECO:0007669"/>
    <property type="project" value="TreeGrafter"/>
</dbReference>
<dbReference type="GeneID" id="106157547"/>
<evidence type="ECO:0000256" key="3">
    <source>
        <dbReference type="ARBA" id="ARBA00023295"/>
    </source>
</evidence>
<dbReference type="SMART" id="SM00640">
    <property type="entry name" value="Glyco_32"/>
    <property type="match status" value="1"/>
</dbReference>
<dbReference type="InterPro" id="IPR001362">
    <property type="entry name" value="Glyco_hydro_32"/>
</dbReference>
<accession>A0A2R2MKY3</accession>
<organism evidence="9 12">
    <name type="scientific">Lingula anatina</name>
    <name type="common">Brachiopod</name>
    <name type="synonym">Lingula unguis</name>
    <dbReference type="NCBI Taxonomy" id="7574"/>
    <lineage>
        <taxon>Eukaryota</taxon>
        <taxon>Metazoa</taxon>
        <taxon>Spiralia</taxon>
        <taxon>Lophotrochozoa</taxon>
        <taxon>Brachiopoda</taxon>
        <taxon>Linguliformea</taxon>
        <taxon>Lingulata</taxon>
        <taxon>Lingulida</taxon>
        <taxon>Linguloidea</taxon>
        <taxon>Lingulidae</taxon>
        <taxon>Lingula</taxon>
    </lineage>
</organism>
<dbReference type="InterPro" id="IPR023296">
    <property type="entry name" value="Glyco_hydro_beta-prop_sf"/>
</dbReference>
<dbReference type="CDD" id="cd18622">
    <property type="entry name" value="GH32_Inu-like"/>
    <property type="match status" value="1"/>
</dbReference>
<keyword evidence="3 4" id="KW-0326">Glycosidase</keyword>
<evidence type="ECO:0000313" key="9">
    <source>
        <dbReference type="Proteomes" id="UP000085678"/>
    </source>
</evidence>
<dbReference type="InterPro" id="IPR013320">
    <property type="entry name" value="ConA-like_dom_sf"/>
</dbReference>
<keyword evidence="6" id="KW-0732">Signal</keyword>
<dbReference type="InterPro" id="IPR013148">
    <property type="entry name" value="Glyco_hydro_32_N"/>
</dbReference>
<evidence type="ECO:0000256" key="1">
    <source>
        <dbReference type="ARBA" id="ARBA00009902"/>
    </source>
</evidence>
<dbReference type="PANTHER" id="PTHR42800:SF3">
    <property type="entry name" value="GLYCOSYL HYDROLASE FAMILY 32 N-TERMINAL DOMAIN-CONTAINING PROTEIN"/>
    <property type="match status" value="1"/>
</dbReference>
<gene>
    <name evidence="10 11 12" type="primary">LOC106157547</name>
</gene>
<dbReference type="InterPro" id="IPR013189">
    <property type="entry name" value="Glyco_hydro_32_C"/>
</dbReference>
<feature type="domain" description="Glycosyl hydrolase family 32 C-terminal" evidence="8">
    <location>
        <begin position="353"/>
        <end position="509"/>
    </location>
</feature>
<sequence>MMGSLTLLLIFIILQPASIYSRRQRPPKPELYHERWRPQYHFTTPEHFMNDPCGLMAYDGIYHLFYGYDPVGKGPTLYSSWGHAVSTDMLHWEIWPLAIPEQAGIMAFSGSAVMDFQNTTGFSTDRATAMVIIFTGNIASFIDSDQRLAYSLDGGITWTLYDKNPVLRTGKNHFRDPKVIWHEPSNSWLMVVAQAVGQRAVQFYSSPDLKNWTYLSEKGPEGLIFNKEWETPNFFELKVEGENISKWVLPSMTGAKSRPRRTVMYWTGEFDGKKFTADQTMAKILDFGPDFTAIQTWTNYMDDRLLITGWMCVWETCQYHPTGPWQGAQSLTRVLSLERENGELLLVQKPIKEVEKLRTGVVWQIRNTKISTISKNLQAKNVRGRLLEIIVQLKPKPKTQIVGFKLMDGDTEHTVVGYDHVNQEIFINRSMSGHIVYRKGMGVFYNANVTLQAGSLKLHMFLDWSSVELFANDGRQVITTLIFPKKETSDGLDAYCEGEDAHVTSMTVYRLKTTWDRYWSGKSPKSMKLPFSRSTDPPLLAKVKAKFATRKKSIKSECHFLICYMFTAVSEIASLHLYTVVVSCVCYGTLMLLLFKTLATIRFRNVLWIGQRHKPK</sequence>
<evidence type="ECO:0000256" key="2">
    <source>
        <dbReference type="ARBA" id="ARBA00022801"/>
    </source>
</evidence>
<keyword evidence="5" id="KW-0812">Transmembrane</keyword>
<dbReference type="OrthoDB" id="202537at2759"/>
<reference evidence="10 11" key="1">
    <citation type="submission" date="2025-04" db="UniProtKB">
        <authorList>
            <consortium name="RefSeq"/>
        </authorList>
    </citation>
    <scope>IDENTIFICATION</scope>
    <source>
        <tissue evidence="10 11">Gonads</tissue>
    </source>
</reference>
<evidence type="ECO:0000256" key="5">
    <source>
        <dbReference type="SAM" id="Phobius"/>
    </source>
</evidence>
<name>A0A2R2MKY3_LINAN</name>
<keyword evidence="2 4" id="KW-0378">Hydrolase</keyword>
<evidence type="ECO:0000259" key="8">
    <source>
        <dbReference type="Pfam" id="PF08244"/>
    </source>
</evidence>
<dbReference type="Proteomes" id="UP000085678">
    <property type="component" value="Unplaced"/>
</dbReference>
<evidence type="ECO:0000313" key="10">
    <source>
        <dbReference type="RefSeq" id="XP_023930858.1"/>
    </source>
</evidence>
<dbReference type="Pfam" id="PF08244">
    <property type="entry name" value="Glyco_hydro_32C"/>
    <property type="match status" value="1"/>
</dbReference>
<comment type="similarity">
    <text evidence="1 4">Belongs to the glycosyl hydrolase 32 family.</text>
</comment>
<keyword evidence="5" id="KW-1133">Transmembrane helix</keyword>
<protein>
    <submittedName>
        <fullName evidence="10 11">Uncharacterized protein LOC106157547</fullName>
    </submittedName>
</protein>
<feature type="chain" id="PRO_5015085810" evidence="6">
    <location>
        <begin position="20"/>
        <end position="616"/>
    </location>
</feature>
<dbReference type="GO" id="GO:0005987">
    <property type="term" value="P:sucrose catabolic process"/>
    <property type="evidence" value="ECO:0007669"/>
    <property type="project" value="TreeGrafter"/>
</dbReference>
<dbReference type="RefSeq" id="XP_023930860.1">
    <property type="nucleotide sequence ID" value="XM_024075092.1"/>
</dbReference>
<dbReference type="Pfam" id="PF00251">
    <property type="entry name" value="Glyco_hydro_32N"/>
    <property type="match status" value="1"/>
</dbReference>
<evidence type="ECO:0000256" key="6">
    <source>
        <dbReference type="SAM" id="SignalP"/>
    </source>
</evidence>
<evidence type="ECO:0000259" key="7">
    <source>
        <dbReference type="Pfam" id="PF00251"/>
    </source>
</evidence>